<dbReference type="PRINTS" id="PR00326">
    <property type="entry name" value="GTP1OBG"/>
</dbReference>
<dbReference type="InterPro" id="IPR005225">
    <property type="entry name" value="Small_GTP-bd"/>
</dbReference>
<evidence type="ECO:0000259" key="1">
    <source>
        <dbReference type="PROSITE" id="PS51711"/>
    </source>
</evidence>
<feature type="non-terminal residue" evidence="2">
    <location>
        <position position="124"/>
    </location>
</feature>
<dbReference type="InterPro" id="IPR027417">
    <property type="entry name" value="P-loop_NTPase"/>
</dbReference>
<dbReference type="EMBL" id="UOEH01000280">
    <property type="protein sequence ID" value="VAV99584.1"/>
    <property type="molecule type" value="Genomic_DNA"/>
</dbReference>
<dbReference type="PANTHER" id="PTHR43185:SF1">
    <property type="entry name" value="FE(2+) TRANSPORTER FEOB"/>
    <property type="match status" value="1"/>
</dbReference>
<dbReference type="InterPro" id="IPR050860">
    <property type="entry name" value="FeoB_GTPase"/>
</dbReference>
<dbReference type="PROSITE" id="PS51711">
    <property type="entry name" value="G_FEOB"/>
    <property type="match status" value="1"/>
</dbReference>
<dbReference type="InterPro" id="IPR030389">
    <property type="entry name" value="G_FEOB_dom"/>
</dbReference>
<dbReference type="AlphaFoldDB" id="A0A3B0S066"/>
<accession>A0A3B0S066</accession>
<protein>
    <submittedName>
        <fullName evidence="2">Ferrous iron transport protein B</fullName>
    </submittedName>
</protein>
<dbReference type="PANTHER" id="PTHR43185">
    <property type="entry name" value="FERROUS IRON TRANSPORT PROTEIN B"/>
    <property type="match status" value="1"/>
</dbReference>
<proteinExistence type="predicted"/>
<name>A0A3B0S066_9ZZZZ</name>
<organism evidence="2">
    <name type="scientific">hydrothermal vent metagenome</name>
    <dbReference type="NCBI Taxonomy" id="652676"/>
    <lineage>
        <taxon>unclassified sequences</taxon>
        <taxon>metagenomes</taxon>
        <taxon>ecological metagenomes</taxon>
    </lineage>
</organism>
<dbReference type="Gene3D" id="3.40.50.300">
    <property type="entry name" value="P-loop containing nucleotide triphosphate hydrolases"/>
    <property type="match status" value="1"/>
</dbReference>
<dbReference type="Pfam" id="PF02421">
    <property type="entry name" value="FeoB_N"/>
    <property type="match status" value="1"/>
</dbReference>
<dbReference type="GO" id="GO:0015093">
    <property type="term" value="F:ferrous iron transmembrane transporter activity"/>
    <property type="evidence" value="ECO:0007669"/>
    <property type="project" value="TreeGrafter"/>
</dbReference>
<reference evidence="2" key="1">
    <citation type="submission" date="2018-06" db="EMBL/GenBank/DDBJ databases">
        <authorList>
            <person name="Zhirakovskaya E."/>
        </authorList>
    </citation>
    <scope>NUCLEOTIDE SEQUENCE</scope>
</reference>
<dbReference type="SUPFAM" id="SSF52540">
    <property type="entry name" value="P-loop containing nucleoside triphosphate hydrolases"/>
    <property type="match status" value="1"/>
</dbReference>
<dbReference type="GO" id="GO:0005886">
    <property type="term" value="C:plasma membrane"/>
    <property type="evidence" value="ECO:0007669"/>
    <property type="project" value="TreeGrafter"/>
</dbReference>
<sequence>MTANGTVTRIAVDRIGVRQHPTGIVAVVGHPNSGKSTLFNRLTGMRQKTANYPGVTVERTSGVAQCGQVAVELMDLPGMHALSAHSMEERIAVDVVLGRMPGIDRPVGIIAVLDATHLYQGLYL</sequence>
<dbReference type="NCBIfam" id="TIGR00231">
    <property type="entry name" value="small_GTP"/>
    <property type="match status" value="1"/>
</dbReference>
<gene>
    <name evidence="2" type="ORF">MNBD_ALPHA05-172</name>
</gene>
<evidence type="ECO:0000313" key="2">
    <source>
        <dbReference type="EMBL" id="VAV99584.1"/>
    </source>
</evidence>
<dbReference type="InterPro" id="IPR006073">
    <property type="entry name" value="GTP-bd"/>
</dbReference>
<feature type="domain" description="FeoB-type G" evidence="1">
    <location>
        <begin position="22"/>
        <end position="124"/>
    </location>
</feature>
<dbReference type="GO" id="GO:0005525">
    <property type="term" value="F:GTP binding"/>
    <property type="evidence" value="ECO:0007669"/>
    <property type="project" value="InterPro"/>
</dbReference>